<dbReference type="eggNOG" id="ENOG502QRM1">
    <property type="taxonomic scope" value="Eukaryota"/>
</dbReference>
<reference evidence="2" key="1">
    <citation type="journal article" date="2013" name="Genome Announc.">
        <title>Draft genome sequence of the ascomycete Phaeoacremonium aleophilum strain UCR-PA7, a causal agent of the esca disease complex in grapevines.</title>
        <authorList>
            <person name="Blanco-Ulate B."/>
            <person name="Rolshausen P."/>
            <person name="Cantu D."/>
        </authorList>
    </citation>
    <scope>NUCLEOTIDE SEQUENCE [LARGE SCALE GENOMIC DNA]</scope>
    <source>
        <strain evidence="2">UCR-PA7</strain>
    </source>
</reference>
<name>R8BN46_PHAM7</name>
<organism evidence="1 2">
    <name type="scientific">Phaeoacremonium minimum (strain UCR-PA7)</name>
    <name type="common">Esca disease fungus</name>
    <name type="synonym">Togninia minima</name>
    <dbReference type="NCBI Taxonomy" id="1286976"/>
    <lineage>
        <taxon>Eukaryota</taxon>
        <taxon>Fungi</taxon>
        <taxon>Dikarya</taxon>
        <taxon>Ascomycota</taxon>
        <taxon>Pezizomycotina</taxon>
        <taxon>Sordariomycetes</taxon>
        <taxon>Sordariomycetidae</taxon>
        <taxon>Togniniales</taxon>
        <taxon>Togniniaceae</taxon>
        <taxon>Phaeoacremonium</taxon>
    </lineage>
</organism>
<gene>
    <name evidence="1" type="ORF">UCRPA7_3830</name>
</gene>
<dbReference type="OrthoDB" id="4937900at2759"/>
<protein>
    <submittedName>
        <fullName evidence="1">Uncharacterized protein</fullName>
    </submittedName>
</protein>
<dbReference type="RefSeq" id="XP_007914464.1">
    <property type="nucleotide sequence ID" value="XM_007916273.1"/>
</dbReference>
<evidence type="ECO:0000313" key="1">
    <source>
        <dbReference type="EMBL" id="EOO00764.1"/>
    </source>
</evidence>
<evidence type="ECO:0000313" key="2">
    <source>
        <dbReference type="Proteomes" id="UP000014074"/>
    </source>
</evidence>
<keyword evidence="2" id="KW-1185">Reference proteome</keyword>
<accession>R8BN46</accession>
<dbReference type="HOGENOM" id="CLU_826872_0_0_1"/>
<dbReference type="KEGG" id="tmn:UCRPA7_3830"/>
<proteinExistence type="predicted"/>
<sequence>MGVSFDELKTAFHYHRLEACRWVSQQLEDPKKAKSEATIATITTLALLEACFFDCIGFDMRLLDTHVKGMQRALKYKPGKTKDNPLQSLTRMMVKDIKEGPISIQWVPFTKLHRPIVEAVSYPQKIHPRWLTQPDWQYRSQATGHEWRAELGHMGKPEGIRYFEVRSQTAFIMSSFYIFIRIPWSVLSSYVLNWVIELFFGVIVKTEPGVFGNVSGYKSWQRQFSCLDASGAPPEPYDAKDWFWMCIYCAAAVDSALPRNKKEEAQKELYKKAIGQNLRRVSDLLQLTSWDDAIKALQHVKWDTGFDGEARIKTIWQDAVFAEPTDTSPKEAVIAS</sequence>
<dbReference type="AlphaFoldDB" id="R8BN46"/>
<dbReference type="Proteomes" id="UP000014074">
    <property type="component" value="Unassembled WGS sequence"/>
</dbReference>
<dbReference type="EMBL" id="KB933061">
    <property type="protein sequence ID" value="EOO00764.1"/>
    <property type="molecule type" value="Genomic_DNA"/>
</dbReference>
<dbReference type="GeneID" id="19324218"/>